<dbReference type="InterPro" id="IPR050114">
    <property type="entry name" value="UPF0173_UPF0282_UlaG_hydrolase"/>
</dbReference>
<proteinExistence type="predicted"/>
<dbReference type="PANTHER" id="PTHR43546:SF8">
    <property type="entry name" value="METALLO-BETA-LACTAMASE DOMAIN-CONTAINING PROTEIN"/>
    <property type="match status" value="1"/>
</dbReference>
<evidence type="ECO:0008006" key="3">
    <source>
        <dbReference type="Google" id="ProtNLM"/>
    </source>
</evidence>
<evidence type="ECO:0000313" key="2">
    <source>
        <dbReference type="Proteomes" id="UP001208689"/>
    </source>
</evidence>
<dbReference type="SUPFAM" id="SSF56281">
    <property type="entry name" value="Metallo-hydrolase/oxidoreductase"/>
    <property type="match status" value="1"/>
</dbReference>
<gene>
    <name evidence="1" type="ORF">NEF87_000923</name>
</gene>
<dbReference type="Proteomes" id="UP001208689">
    <property type="component" value="Chromosome"/>
</dbReference>
<keyword evidence="2" id="KW-1185">Reference proteome</keyword>
<dbReference type="PANTHER" id="PTHR43546">
    <property type="entry name" value="UPF0173 METAL-DEPENDENT HYDROLASE MJ1163-RELATED"/>
    <property type="match status" value="1"/>
</dbReference>
<dbReference type="EMBL" id="CP104013">
    <property type="protein sequence ID" value="UYP44638.1"/>
    <property type="molecule type" value="Genomic_DNA"/>
</dbReference>
<organism evidence="1 2">
    <name type="scientific">Candidatus Lokiarchaeum ossiferum</name>
    <dbReference type="NCBI Taxonomy" id="2951803"/>
    <lineage>
        <taxon>Archaea</taxon>
        <taxon>Promethearchaeati</taxon>
        <taxon>Promethearchaeota</taxon>
        <taxon>Promethearchaeia</taxon>
        <taxon>Promethearchaeales</taxon>
        <taxon>Promethearchaeaceae</taxon>
        <taxon>Candidatus Lokiarchaeum</taxon>
    </lineage>
</organism>
<protein>
    <recommendedName>
        <fullName evidence="3">MBL fold metallo-hydrolase</fullName>
    </recommendedName>
</protein>
<reference evidence="1" key="1">
    <citation type="submission" date="2022-09" db="EMBL/GenBank/DDBJ databases">
        <title>Actin cytoskeleton and complex cell architecture in an #Asgard archaeon.</title>
        <authorList>
            <person name="Ponce Toledo R.I."/>
            <person name="Schleper C."/>
            <person name="Rodrigues Oliveira T."/>
            <person name="Wollweber F."/>
            <person name="Xu J."/>
            <person name="Rittmann S."/>
            <person name="Klingl A."/>
            <person name="Pilhofer M."/>
        </authorList>
    </citation>
    <scope>NUCLEOTIDE SEQUENCE</scope>
    <source>
        <strain evidence="1">B-35</strain>
    </source>
</reference>
<sequence>MNITRKKLAIILMSVFGIALIGGLTTVIALNSADIKITFMDSGEEEAMSSIMIETGDTRIYVDPYAIDSKYDKKKADIIFLTHPHGDHYDQDVIDRIKKDSTIIVAPTSCTDIFTANNATHEVIGVAPNYTGTAGGISFEAIPAYNINTANMGHLKSYNWCGYIFTIGEYTILQTGDTSCIPEYEDIAGEIDIAILPIGWGCSNMGTEGSLEAVGIIQPTHVIPIHYGPYPETFDEFVAGCSTQYPDLKIHKTTLYVF</sequence>
<dbReference type="Gene3D" id="3.60.15.10">
    <property type="entry name" value="Ribonuclease Z/Hydroxyacylglutathione hydrolase-like"/>
    <property type="match status" value="1"/>
</dbReference>
<dbReference type="InterPro" id="IPR036866">
    <property type="entry name" value="RibonucZ/Hydroxyglut_hydro"/>
</dbReference>
<evidence type="ECO:0000313" key="1">
    <source>
        <dbReference type="EMBL" id="UYP44638.1"/>
    </source>
</evidence>
<dbReference type="Pfam" id="PF13483">
    <property type="entry name" value="Lactamase_B_3"/>
    <property type="match status" value="1"/>
</dbReference>
<name>A0ABY6HMA9_9ARCH</name>
<accession>A0ABY6HMA9</accession>